<evidence type="ECO:0000256" key="2">
    <source>
        <dbReference type="ARBA" id="ARBA00007998"/>
    </source>
</evidence>
<evidence type="ECO:0000256" key="8">
    <source>
        <dbReference type="SAM" id="Phobius"/>
    </source>
</evidence>
<organism evidence="9">
    <name type="scientific">Acididesulfobacillus acetoxydans</name>
    <dbReference type="NCBI Taxonomy" id="1561005"/>
    <lineage>
        <taxon>Bacteria</taxon>
        <taxon>Bacillati</taxon>
        <taxon>Bacillota</taxon>
        <taxon>Clostridia</taxon>
        <taxon>Eubacteriales</taxon>
        <taxon>Peptococcaceae</taxon>
        <taxon>Acididesulfobacillus</taxon>
    </lineage>
</organism>
<dbReference type="Proteomes" id="UP000836597">
    <property type="component" value="Chromosome"/>
</dbReference>
<comment type="similarity">
    <text evidence="2">Belongs to the amino acid-polyamine-organocation (APC) superfamily. Spore germination protein (SGP) (TC 2.A.3.9) family.</text>
</comment>
<accession>A0A8S0VYT0</accession>
<name>A0A8S0VYT0_9FIRM</name>
<evidence type="ECO:0000256" key="7">
    <source>
        <dbReference type="ARBA" id="ARBA00023136"/>
    </source>
</evidence>
<keyword evidence="4" id="KW-0309">Germination</keyword>
<evidence type="ECO:0000313" key="11">
    <source>
        <dbReference type="Proteomes" id="UP001071230"/>
    </source>
</evidence>
<feature type="transmembrane region" description="Helical" evidence="8">
    <location>
        <begin position="76"/>
        <end position="94"/>
    </location>
</feature>
<evidence type="ECO:0000313" key="10">
    <source>
        <dbReference type="EMBL" id="CEJ09676.1"/>
    </source>
</evidence>
<keyword evidence="6 8" id="KW-1133">Transmembrane helix</keyword>
<protein>
    <submittedName>
        <fullName evidence="9">Spore germination GerAB</fullName>
    </submittedName>
    <submittedName>
        <fullName evidence="10">Spore germination protein</fullName>
    </submittedName>
</protein>
<dbReference type="KEGG" id="aacx:DEACI_4156"/>
<evidence type="ECO:0000256" key="5">
    <source>
        <dbReference type="ARBA" id="ARBA00022692"/>
    </source>
</evidence>
<keyword evidence="5 8" id="KW-0812">Transmembrane</keyword>
<sequence length="365" mass="40212">MEQGKIDSNQAFLLMLSTVLPTAILTVPDVAVKFAKQDAWISLVIATLVAMAIAVLIVNLSLRFPEKTLFVYPEEILGKVSGKIVIGLYVWWYLQLGSATIREFSFFLVTVSMPDTPMIVFSIIIVVVSAYAVYNGLEVLSRFNQLFIPVTGLLVIVFLLSTKDMKLTRLLPLFDTNMSSVLKGAVTPTMWLAEIVTIGVIIPYLNKPKEAYRVVVLATLTNGFLLTASVLEALLIFAPHLTADWLYPIYNAVRVVSIAHIVERLESVILVLWLIGGFVKLGVFYYAAVLGSAQWLGLKDYRSLVVPLGVILVALSYLLYGNNIVDLLDYFAEAWVPFDLLVLEVGIPLALLSIALIRGKGGKKG</sequence>
<dbReference type="EMBL" id="CDGJ01000139">
    <property type="protein sequence ID" value="CEJ09676.1"/>
    <property type="molecule type" value="Genomic_DNA"/>
</dbReference>
<dbReference type="InterPro" id="IPR004761">
    <property type="entry name" value="Spore_GerAB"/>
</dbReference>
<evidence type="ECO:0000256" key="1">
    <source>
        <dbReference type="ARBA" id="ARBA00004141"/>
    </source>
</evidence>
<keyword evidence="11" id="KW-1185">Reference proteome</keyword>
<keyword evidence="3" id="KW-0813">Transport</keyword>
<feature type="transmembrane region" description="Helical" evidence="8">
    <location>
        <begin position="12"/>
        <end position="32"/>
    </location>
</feature>
<feature type="transmembrane region" description="Helical" evidence="8">
    <location>
        <begin position="340"/>
        <end position="357"/>
    </location>
</feature>
<dbReference type="Pfam" id="PF03845">
    <property type="entry name" value="Spore_permease"/>
    <property type="match status" value="1"/>
</dbReference>
<dbReference type="EMBL" id="LR746496">
    <property type="protein sequence ID" value="CAA7603333.1"/>
    <property type="molecule type" value="Genomic_DNA"/>
</dbReference>
<dbReference type="GO" id="GO:0016020">
    <property type="term" value="C:membrane"/>
    <property type="evidence" value="ECO:0007669"/>
    <property type="project" value="UniProtKB-SubCell"/>
</dbReference>
<feature type="transmembrane region" description="Helical" evidence="8">
    <location>
        <begin position="143"/>
        <end position="160"/>
    </location>
</feature>
<keyword evidence="7 8" id="KW-0472">Membrane</keyword>
<dbReference type="PANTHER" id="PTHR34975:SF2">
    <property type="entry name" value="SPORE GERMINATION PROTEIN A2"/>
    <property type="match status" value="1"/>
</dbReference>
<proteinExistence type="inferred from homology"/>
<feature type="transmembrane region" description="Helical" evidence="8">
    <location>
        <begin position="268"/>
        <end position="289"/>
    </location>
</feature>
<dbReference type="Proteomes" id="UP001071230">
    <property type="component" value="Unassembled WGS sequence"/>
</dbReference>
<dbReference type="PANTHER" id="PTHR34975">
    <property type="entry name" value="SPORE GERMINATION PROTEIN A2"/>
    <property type="match status" value="1"/>
</dbReference>
<feature type="transmembrane region" description="Helical" evidence="8">
    <location>
        <begin position="301"/>
        <end position="320"/>
    </location>
</feature>
<feature type="transmembrane region" description="Helical" evidence="8">
    <location>
        <begin position="39"/>
        <end position="64"/>
    </location>
</feature>
<reference evidence="9" key="2">
    <citation type="submission" date="2020-01" db="EMBL/GenBank/DDBJ databases">
        <authorList>
            <person name="Hornung B."/>
        </authorList>
    </citation>
    <scope>NUCLEOTIDE SEQUENCE</scope>
    <source>
        <strain evidence="9">PacBioINE</strain>
    </source>
</reference>
<evidence type="ECO:0000256" key="6">
    <source>
        <dbReference type="ARBA" id="ARBA00022989"/>
    </source>
</evidence>
<feature type="transmembrane region" description="Helical" evidence="8">
    <location>
        <begin position="211"/>
        <end position="238"/>
    </location>
</feature>
<dbReference type="GO" id="GO:0009847">
    <property type="term" value="P:spore germination"/>
    <property type="evidence" value="ECO:0007669"/>
    <property type="project" value="InterPro"/>
</dbReference>
<dbReference type="NCBIfam" id="TIGR00912">
    <property type="entry name" value="2A0309"/>
    <property type="match status" value="1"/>
</dbReference>
<gene>
    <name evidence="9" type="ORF">DEACI_4156</name>
    <name evidence="10" type="ORF">DEACI_4161</name>
</gene>
<evidence type="ECO:0000256" key="4">
    <source>
        <dbReference type="ARBA" id="ARBA00022544"/>
    </source>
</evidence>
<dbReference type="RefSeq" id="WP_240986559.1">
    <property type="nucleotide sequence ID" value="NZ_CDGJ01000139.1"/>
</dbReference>
<evidence type="ECO:0000256" key="3">
    <source>
        <dbReference type="ARBA" id="ARBA00022448"/>
    </source>
</evidence>
<reference evidence="10" key="1">
    <citation type="submission" date="2014-11" db="EMBL/GenBank/DDBJ databases">
        <authorList>
            <person name="Hornung B.V."/>
        </authorList>
    </citation>
    <scope>NUCLEOTIDE SEQUENCE</scope>
    <source>
        <strain evidence="10">INE</strain>
    </source>
</reference>
<dbReference type="AlphaFoldDB" id="A0A8S0VYT0"/>
<evidence type="ECO:0000313" key="9">
    <source>
        <dbReference type="EMBL" id="CAA7603333.1"/>
    </source>
</evidence>
<feature type="transmembrane region" description="Helical" evidence="8">
    <location>
        <begin position="106"/>
        <end position="131"/>
    </location>
</feature>
<comment type="subcellular location">
    <subcellularLocation>
        <location evidence="1">Membrane</location>
        <topology evidence="1">Multi-pass membrane protein</topology>
    </subcellularLocation>
</comment>